<dbReference type="InterPro" id="IPR000719">
    <property type="entry name" value="Prot_kinase_dom"/>
</dbReference>
<dbReference type="WBParaSite" id="TCONS_00005783.p1">
    <property type="protein sequence ID" value="TCONS_00005783.p1"/>
    <property type="gene ID" value="XLOC_004028"/>
</dbReference>
<dbReference type="GO" id="GO:0004672">
    <property type="term" value="F:protein kinase activity"/>
    <property type="evidence" value="ECO:0007669"/>
    <property type="project" value="InterPro"/>
</dbReference>
<feature type="compositionally biased region" description="Low complexity" evidence="2">
    <location>
        <begin position="1"/>
        <end position="10"/>
    </location>
</feature>
<keyword evidence="1" id="KW-0067">ATP-binding</keyword>
<feature type="region of interest" description="Disordered" evidence="2">
    <location>
        <begin position="1"/>
        <end position="27"/>
    </location>
</feature>
<evidence type="ECO:0000256" key="1">
    <source>
        <dbReference type="PROSITE-ProRule" id="PRU10141"/>
    </source>
</evidence>
<dbReference type="SMART" id="SM00220">
    <property type="entry name" value="S_TKc"/>
    <property type="match status" value="1"/>
</dbReference>
<evidence type="ECO:0000259" key="3">
    <source>
        <dbReference type="PROSITE" id="PS50011"/>
    </source>
</evidence>
<organism evidence="5">
    <name type="scientific">Strongyloides stercoralis</name>
    <name type="common">Threadworm</name>
    <dbReference type="NCBI Taxonomy" id="6248"/>
    <lineage>
        <taxon>Eukaryota</taxon>
        <taxon>Metazoa</taxon>
        <taxon>Ecdysozoa</taxon>
        <taxon>Nematoda</taxon>
        <taxon>Chromadorea</taxon>
        <taxon>Rhabditida</taxon>
        <taxon>Tylenchina</taxon>
        <taxon>Panagrolaimomorpha</taxon>
        <taxon>Strongyloidoidea</taxon>
        <taxon>Strongyloididae</taxon>
        <taxon>Strongyloides</taxon>
    </lineage>
</organism>
<proteinExistence type="predicted"/>
<dbReference type="PROSITE" id="PS00107">
    <property type="entry name" value="PROTEIN_KINASE_ATP"/>
    <property type="match status" value="1"/>
</dbReference>
<keyword evidence="1" id="KW-0547">Nucleotide-binding</keyword>
<feature type="compositionally biased region" description="Polar residues" evidence="2">
    <location>
        <begin position="11"/>
        <end position="27"/>
    </location>
</feature>
<dbReference type="InterPro" id="IPR011009">
    <property type="entry name" value="Kinase-like_dom_sf"/>
</dbReference>
<feature type="binding site" evidence="1">
    <location>
        <position position="67"/>
    </location>
    <ligand>
        <name>ATP</name>
        <dbReference type="ChEBI" id="CHEBI:30616"/>
    </ligand>
</feature>
<sequence>MSSKKNSSSSQHNNIEQENEHSTSPQTIIITNSLNEKKYEISKRIGKGGWGVTYLCYDYKKRVRALKVEKDTALQCEIEILEHAKKKKCVHLAKIYDYGNCPELDEPFIIMECLGKNVSDIKTNLPGKIFSKSTALRVLMQCLNGLRELHMLGYISRDIKPSNFCVGRNSIAPKSIYIIDFGVARSFKNDNSQTIVNEYSPSSWKGTAKYCPLANHLYHKQCRRDDVESWFYMAIELLEGKLPWSGVNRKFRTTIEEYKRMLRDHDCNFYIKSPIFLKDILLKIDSWKFLEAPKYSYIQDLFTKEIEKEGYKFDDPYDWETRSLNNMNEIISEVATSDDNNNKK</sequence>
<keyword evidence="4" id="KW-1185">Reference proteome</keyword>
<evidence type="ECO:0000313" key="6">
    <source>
        <dbReference type="WBParaSite" id="TCONS_00005783.p1"/>
    </source>
</evidence>
<dbReference type="SUPFAM" id="SSF56112">
    <property type="entry name" value="Protein kinase-like (PK-like)"/>
    <property type="match status" value="1"/>
</dbReference>
<dbReference type="InterPro" id="IPR017441">
    <property type="entry name" value="Protein_kinase_ATP_BS"/>
</dbReference>
<evidence type="ECO:0000256" key="2">
    <source>
        <dbReference type="SAM" id="MobiDB-lite"/>
    </source>
</evidence>
<dbReference type="WBParaSite" id="SSTP_0000420400.1">
    <property type="protein sequence ID" value="SSTP_0000420400.1"/>
    <property type="gene ID" value="SSTP_0000420400"/>
</dbReference>
<evidence type="ECO:0000313" key="4">
    <source>
        <dbReference type="Proteomes" id="UP000035681"/>
    </source>
</evidence>
<dbReference type="Proteomes" id="UP000035681">
    <property type="component" value="Unplaced"/>
</dbReference>
<reference evidence="5" key="1">
    <citation type="submission" date="2015-08" db="UniProtKB">
        <authorList>
            <consortium name="WormBaseParasite"/>
        </authorList>
    </citation>
    <scope>IDENTIFICATION</scope>
</reference>
<feature type="domain" description="Protein kinase" evidence="3">
    <location>
        <begin position="39"/>
        <end position="344"/>
    </location>
</feature>
<dbReference type="Pfam" id="PF00069">
    <property type="entry name" value="Pkinase"/>
    <property type="match status" value="1"/>
</dbReference>
<dbReference type="InterPro" id="IPR050235">
    <property type="entry name" value="CK1_Ser-Thr_kinase"/>
</dbReference>
<name>A0A0K0E3Y4_STRER</name>
<dbReference type="Gene3D" id="1.10.510.10">
    <property type="entry name" value="Transferase(Phosphotransferase) domain 1"/>
    <property type="match status" value="1"/>
</dbReference>
<accession>A0A0K0E3Y4</accession>
<dbReference type="AlphaFoldDB" id="A0A0K0E3Y4"/>
<protein>
    <submittedName>
        <fullName evidence="5 6">Protein kinase domain-containing protein</fullName>
    </submittedName>
</protein>
<dbReference type="STRING" id="6248.A0A0K0E3Y4"/>
<dbReference type="PROSITE" id="PS50011">
    <property type="entry name" value="PROTEIN_KINASE_DOM"/>
    <property type="match status" value="1"/>
</dbReference>
<dbReference type="GO" id="GO:0005524">
    <property type="term" value="F:ATP binding"/>
    <property type="evidence" value="ECO:0007669"/>
    <property type="project" value="UniProtKB-UniRule"/>
</dbReference>
<dbReference type="PANTHER" id="PTHR11909">
    <property type="entry name" value="CASEIN KINASE-RELATED"/>
    <property type="match status" value="1"/>
</dbReference>
<evidence type="ECO:0000313" key="5">
    <source>
        <dbReference type="WBParaSite" id="SSTP_0000420400.1"/>
    </source>
</evidence>